<accession>A0ABP7TGX3</accession>
<proteinExistence type="predicted"/>
<dbReference type="EMBL" id="BAAAZX010000039">
    <property type="protein sequence ID" value="GAA4026025.1"/>
    <property type="molecule type" value="Genomic_DNA"/>
</dbReference>
<evidence type="ECO:0000313" key="2">
    <source>
        <dbReference type="EMBL" id="GAA4026025.1"/>
    </source>
</evidence>
<evidence type="ECO:0000313" key="3">
    <source>
        <dbReference type="Proteomes" id="UP001500456"/>
    </source>
</evidence>
<feature type="chain" id="PRO_5045156705" description="Secreted protein" evidence="1">
    <location>
        <begin position="29"/>
        <end position="124"/>
    </location>
</feature>
<evidence type="ECO:0008006" key="4">
    <source>
        <dbReference type="Google" id="ProtNLM"/>
    </source>
</evidence>
<keyword evidence="3" id="KW-1185">Reference proteome</keyword>
<dbReference type="RefSeq" id="WP_266439294.1">
    <property type="nucleotide sequence ID" value="NZ_BAAAZX010000039.1"/>
</dbReference>
<comment type="caution">
    <text evidence="2">The sequence shown here is derived from an EMBL/GenBank/DDBJ whole genome shotgun (WGS) entry which is preliminary data.</text>
</comment>
<sequence>MRRRVALGLAVVTASGVLALAAPGSAQAAETSCAGRKVRTLSFSTGSVQVYKRNGWICAITLAKRPGVERYMMVSVQARGLRAVVDEGMYSRLAGPRKTHAGQRKVRVKGAVGGGSVSSGWIRF</sequence>
<gene>
    <name evidence="2" type="ORF">GCM10022232_84410</name>
</gene>
<protein>
    <recommendedName>
        <fullName evidence="4">Secreted protein</fullName>
    </recommendedName>
</protein>
<keyword evidence="1" id="KW-0732">Signal</keyword>
<name>A0ABP7TGX3_9ACTN</name>
<feature type="signal peptide" evidence="1">
    <location>
        <begin position="1"/>
        <end position="28"/>
    </location>
</feature>
<evidence type="ECO:0000256" key="1">
    <source>
        <dbReference type="SAM" id="SignalP"/>
    </source>
</evidence>
<dbReference type="Proteomes" id="UP001500456">
    <property type="component" value="Unassembled WGS sequence"/>
</dbReference>
<organism evidence="2 3">
    <name type="scientific">Streptomyces plumbiresistens</name>
    <dbReference type="NCBI Taxonomy" id="511811"/>
    <lineage>
        <taxon>Bacteria</taxon>
        <taxon>Bacillati</taxon>
        <taxon>Actinomycetota</taxon>
        <taxon>Actinomycetes</taxon>
        <taxon>Kitasatosporales</taxon>
        <taxon>Streptomycetaceae</taxon>
        <taxon>Streptomyces</taxon>
    </lineage>
</organism>
<reference evidence="3" key="1">
    <citation type="journal article" date="2019" name="Int. J. Syst. Evol. Microbiol.">
        <title>The Global Catalogue of Microorganisms (GCM) 10K type strain sequencing project: providing services to taxonomists for standard genome sequencing and annotation.</title>
        <authorList>
            <consortium name="The Broad Institute Genomics Platform"/>
            <consortium name="The Broad Institute Genome Sequencing Center for Infectious Disease"/>
            <person name="Wu L."/>
            <person name="Ma J."/>
        </authorList>
    </citation>
    <scope>NUCLEOTIDE SEQUENCE [LARGE SCALE GENOMIC DNA]</scope>
    <source>
        <strain evidence="3">JCM 16924</strain>
    </source>
</reference>